<dbReference type="Pfam" id="PF07686">
    <property type="entry name" value="V-set"/>
    <property type="match status" value="1"/>
</dbReference>
<reference evidence="2" key="2">
    <citation type="submission" date="2025-09" db="UniProtKB">
        <authorList>
            <consortium name="Ensembl"/>
        </authorList>
    </citation>
    <scope>IDENTIFICATION</scope>
</reference>
<proteinExistence type="predicted"/>
<dbReference type="InterPro" id="IPR003599">
    <property type="entry name" value="Ig_sub"/>
</dbReference>
<evidence type="ECO:0000259" key="1">
    <source>
        <dbReference type="PROSITE" id="PS50835"/>
    </source>
</evidence>
<dbReference type="SMART" id="SM00409">
    <property type="entry name" value="IG"/>
    <property type="match status" value="1"/>
</dbReference>
<sequence>GLHFSHLTVCLNVPTSLTIVTNPITITCSSTFKPQLSCTIRSTKALASRVSLPARTIILARTHAMKYGDVSLILKNVKMEDTGTYVCRVFQGQKNEHISIYLKVHLSGEFVLRVQFVSLMKLLEMCSKALLIFILFHV</sequence>
<dbReference type="InterPro" id="IPR013783">
    <property type="entry name" value="Ig-like_fold"/>
</dbReference>
<dbReference type="InParanoid" id="A0A3Q1H792"/>
<protein>
    <recommendedName>
        <fullName evidence="1">Ig-like domain-containing protein</fullName>
    </recommendedName>
</protein>
<dbReference type="InterPro" id="IPR036179">
    <property type="entry name" value="Ig-like_dom_sf"/>
</dbReference>
<dbReference type="Gene3D" id="2.60.40.10">
    <property type="entry name" value="Immunoglobulins"/>
    <property type="match status" value="1"/>
</dbReference>
<reference evidence="2" key="1">
    <citation type="submission" date="2025-08" db="UniProtKB">
        <authorList>
            <consortium name="Ensembl"/>
        </authorList>
    </citation>
    <scope>IDENTIFICATION</scope>
</reference>
<dbReference type="SUPFAM" id="SSF48726">
    <property type="entry name" value="Immunoglobulin"/>
    <property type="match status" value="1"/>
</dbReference>
<organism evidence="2 3">
    <name type="scientific">Acanthochromis polyacanthus</name>
    <name type="common">spiny chromis</name>
    <dbReference type="NCBI Taxonomy" id="80966"/>
    <lineage>
        <taxon>Eukaryota</taxon>
        <taxon>Metazoa</taxon>
        <taxon>Chordata</taxon>
        <taxon>Craniata</taxon>
        <taxon>Vertebrata</taxon>
        <taxon>Euteleostomi</taxon>
        <taxon>Actinopterygii</taxon>
        <taxon>Neopterygii</taxon>
        <taxon>Teleostei</taxon>
        <taxon>Neoteleostei</taxon>
        <taxon>Acanthomorphata</taxon>
        <taxon>Ovalentaria</taxon>
        <taxon>Pomacentridae</taxon>
        <taxon>Acanthochromis</taxon>
    </lineage>
</organism>
<dbReference type="Ensembl" id="ENSAPOT00000008029.1">
    <property type="protein sequence ID" value="ENSAPOP00000024720.1"/>
    <property type="gene ID" value="ENSAPOG00000007365.1"/>
</dbReference>
<keyword evidence="3" id="KW-1185">Reference proteome</keyword>
<dbReference type="InterPro" id="IPR013106">
    <property type="entry name" value="Ig_V-set"/>
</dbReference>
<feature type="domain" description="Ig-like" evidence="1">
    <location>
        <begin position="14"/>
        <end position="99"/>
    </location>
</feature>
<dbReference type="PROSITE" id="PS50835">
    <property type="entry name" value="IG_LIKE"/>
    <property type="match status" value="1"/>
</dbReference>
<dbReference type="InterPro" id="IPR007110">
    <property type="entry name" value="Ig-like_dom"/>
</dbReference>
<name>A0A3Q1H792_9TELE</name>
<accession>A0A3Q1H792</accession>
<dbReference type="AlphaFoldDB" id="A0A3Q1H792"/>
<evidence type="ECO:0000313" key="3">
    <source>
        <dbReference type="Proteomes" id="UP000257200"/>
    </source>
</evidence>
<evidence type="ECO:0000313" key="2">
    <source>
        <dbReference type="Ensembl" id="ENSAPOP00000024720.1"/>
    </source>
</evidence>
<dbReference type="Proteomes" id="UP000257200">
    <property type="component" value="Unplaced"/>
</dbReference>